<evidence type="ECO:0000313" key="2">
    <source>
        <dbReference type="Proteomes" id="UP001367508"/>
    </source>
</evidence>
<protein>
    <submittedName>
        <fullName evidence="1">Uncharacterized protein</fullName>
    </submittedName>
</protein>
<dbReference type="EMBL" id="JAYMYQ010000004">
    <property type="protein sequence ID" value="KAK7338668.1"/>
    <property type="molecule type" value="Genomic_DNA"/>
</dbReference>
<sequence>MTKRVSVKTDRLEKSQKTASILIRLFQNCTGRIGLCMENSPMYELCLYGYAVLWFYNQASHQNNIRLESNDSSQVPFPLWLLAYEIHALGT</sequence>
<name>A0AAN9LR30_CANGL</name>
<dbReference type="AlphaFoldDB" id="A0AAN9LR30"/>
<comment type="caution">
    <text evidence="1">The sequence shown here is derived from an EMBL/GenBank/DDBJ whole genome shotgun (WGS) entry which is preliminary data.</text>
</comment>
<proteinExistence type="predicted"/>
<accession>A0AAN9LR30</accession>
<keyword evidence="2" id="KW-1185">Reference proteome</keyword>
<dbReference type="Proteomes" id="UP001367508">
    <property type="component" value="Unassembled WGS sequence"/>
</dbReference>
<organism evidence="1 2">
    <name type="scientific">Canavalia gladiata</name>
    <name type="common">Sword bean</name>
    <name type="synonym">Dolichos gladiatus</name>
    <dbReference type="NCBI Taxonomy" id="3824"/>
    <lineage>
        <taxon>Eukaryota</taxon>
        <taxon>Viridiplantae</taxon>
        <taxon>Streptophyta</taxon>
        <taxon>Embryophyta</taxon>
        <taxon>Tracheophyta</taxon>
        <taxon>Spermatophyta</taxon>
        <taxon>Magnoliopsida</taxon>
        <taxon>eudicotyledons</taxon>
        <taxon>Gunneridae</taxon>
        <taxon>Pentapetalae</taxon>
        <taxon>rosids</taxon>
        <taxon>fabids</taxon>
        <taxon>Fabales</taxon>
        <taxon>Fabaceae</taxon>
        <taxon>Papilionoideae</taxon>
        <taxon>50 kb inversion clade</taxon>
        <taxon>NPAAA clade</taxon>
        <taxon>indigoferoid/millettioid clade</taxon>
        <taxon>Phaseoleae</taxon>
        <taxon>Canavalia</taxon>
    </lineage>
</organism>
<evidence type="ECO:0000313" key="1">
    <source>
        <dbReference type="EMBL" id="KAK7338668.1"/>
    </source>
</evidence>
<gene>
    <name evidence="1" type="ORF">VNO77_19292</name>
</gene>
<reference evidence="1 2" key="1">
    <citation type="submission" date="2024-01" db="EMBL/GenBank/DDBJ databases">
        <title>The genomes of 5 underutilized Papilionoideae crops provide insights into root nodulation and disease resistanc.</title>
        <authorList>
            <person name="Jiang F."/>
        </authorList>
    </citation>
    <scope>NUCLEOTIDE SEQUENCE [LARGE SCALE GENOMIC DNA]</scope>
    <source>
        <strain evidence="1">LVBAO_FW01</strain>
        <tissue evidence="1">Leaves</tissue>
    </source>
</reference>